<dbReference type="GO" id="GO:0004506">
    <property type="term" value="F:squalene monooxygenase activity"/>
    <property type="evidence" value="ECO:0007669"/>
    <property type="project" value="UniProtKB-UniRule"/>
</dbReference>
<reference evidence="13" key="2">
    <citation type="submission" date="2015-01" db="EMBL/GenBank/DDBJ databases">
        <title>Evolutionary Origins and Diversification of the Mycorrhizal Mutualists.</title>
        <authorList>
            <consortium name="DOE Joint Genome Institute"/>
            <consortium name="Mycorrhizal Genomics Consortium"/>
            <person name="Kohler A."/>
            <person name="Kuo A."/>
            <person name="Nagy L.G."/>
            <person name="Floudas D."/>
            <person name="Copeland A."/>
            <person name="Barry K.W."/>
            <person name="Cichocki N."/>
            <person name="Veneault-Fourrey C."/>
            <person name="LaButti K."/>
            <person name="Lindquist E.A."/>
            <person name="Lipzen A."/>
            <person name="Lundell T."/>
            <person name="Morin E."/>
            <person name="Murat C."/>
            <person name="Riley R."/>
            <person name="Ohm R."/>
            <person name="Sun H."/>
            <person name="Tunlid A."/>
            <person name="Henrissat B."/>
            <person name="Grigoriev I.V."/>
            <person name="Hibbett D.S."/>
            <person name="Martin F."/>
        </authorList>
    </citation>
    <scope>NUCLEOTIDE SEQUENCE [LARGE SCALE GENOMIC DNA]</scope>
    <source>
        <strain evidence="13">UH-Slu-Lm8-n1</strain>
    </source>
</reference>
<feature type="transmembrane region" description="Helical" evidence="10">
    <location>
        <begin position="6"/>
        <end position="25"/>
    </location>
</feature>
<keyword evidence="10" id="KW-0812">Transmembrane</keyword>
<comment type="catalytic activity">
    <reaction evidence="10">
        <text>squalene + reduced [NADPH--hemoprotein reductase] + O2 = (S)-2,3-epoxysqualene + oxidized [NADPH--hemoprotein reductase] + H2O + H(+)</text>
        <dbReference type="Rhea" id="RHEA:25282"/>
        <dbReference type="Rhea" id="RHEA-COMP:11964"/>
        <dbReference type="Rhea" id="RHEA-COMP:11965"/>
        <dbReference type="ChEBI" id="CHEBI:15377"/>
        <dbReference type="ChEBI" id="CHEBI:15378"/>
        <dbReference type="ChEBI" id="CHEBI:15379"/>
        <dbReference type="ChEBI" id="CHEBI:15440"/>
        <dbReference type="ChEBI" id="CHEBI:15441"/>
        <dbReference type="ChEBI" id="CHEBI:57618"/>
        <dbReference type="ChEBI" id="CHEBI:58210"/>
        <dbReference type="EC" id="1.14.14.17"/>
    </reaction>
</comment>
<comment type="function">
    <text evidence="10">Catalyzes the stereospecific oxidation of squalene to (S)-2,3-epoxysqualene, and is considered to be a rate-limiting enzyme in steroid biosynthesis.</text>
</comment>
<dbReference type="GO" id="GO:0005789">
    <property type="term" value="C:endoplasmic reticulum membrane"/>
    <property type="evidence" value="ECO:0007669"/>
    <property type="project" value="UniProtKB-SubCell"/>
</dbReference>
<dbReference type="InterPro" id="IPR036188">
    <property type="entry name" value="FAD/NAD-bd_sf"/>
</dbReference>
<evidence type="ECO:0000256" key="3">
    <source>
        <dbReference type="ARBA" id="ARBA00008802"/>
    </source>
</evidence>
<evidence type="ECO:0000259" key="11">
    <source>
        <dbReference type="Pfam" id="PF08491"/>
    </source>
</evidence>
<evidence type="ECO:0000256" key="10">
    <source>
        <dbReference type="RuleBase" id="RU367121"/>
    </source>
</evidence>
<name>A0A0D0B8D4_9AGAM</name>
<feature type="transmembrane region" description="Helical" evidence="10">
    <location>
        <begin position="404"/>
        <end position="423"/>
    </location>
</feature>
<keyword evidence="10" id="KW-0256">Endoplasmic reticulum</keyword>
<dbReference type="EC" id="1.14.14.17" evidence="4 10"/>
<comment type="cofactor">
    <cofactor evidence="1 10">
        <name>FAD</name>
        <dbReference type="ChEBI" id="CHEBI:57692"/>
    </cofactor>
</comment>
<keyword evidence="5 10" id="KW-0285">Flavoprotein</keyword>
<dbReference type="OrthoDB" id="1678617at2759"/>
<feature type="domain" description="Squalene epoxidase" evidence="11">
    <location>
        <begin position="161"/>
        <end position="424"/>
    </location>
</feature>
<comment type="subcellular location">
    <subcellularLocation>
        <location evidence="10">Endoplasmic reticulum membrane</location>
        <topology evidence="10">Multi-pass membrane protein</topology>
    </subcellularLocation>
    <subcellularLocation>
        <location evidence="2">Microsome membrane</location>
        <topology evidence="2">Multi-pass membrane protein</topology>
    </subcellularLocation>
</comment>
<dbReference type="GO" id="GO:0050660">
    <property type="term" value="F:flavin adenine dinucleotide binding"/>
    <property type="evidence" value="ECO:0007669"/>
    <property type="project" value="UniProtKB-UniRule"/>
</dbReference>
<dbReference type="InterPro" id="IPR013698">
    <property type="entry name" value="Squalene_epoxidase"/>
</dbReference>
<evidence type="ECO:0000256" key="9">
    <source>
        <dbReference type="ARBA" id="ARBA00023136"/>
    </source>
</evidence>
<accession>A0A0D0B8D4</accession>
<dbReference type="Gene3D" id="3.50.50.60">
    <property type="entry name" value="FAD/NAD(P)-binding domain"/>
    <property type="match status" value="1"/>
</dbReference>
<organism evidence="12 13">
    <name type="scientific">Suillus luteus UH-Slu-Lm8-n1</name>
    <dbReference type="NCBI Taxonomy" id="930992"/>
    <lineage>
        <taxon>Eukaryota</taxon>
        <taxon>Fungi</taxon>
        <taxon>Dikarya</taxon>
        <taxon>Basidiomycota</taxon>
        <taxon>Agaricomycotina</taxon>
        <taxon>Agaricomycetes</taxon>
        <taxon>Agaricomycetidae</taxon>
        <taxon>Boletales</taxon>
        <taxon>Suillineae</taxon>
        <taxon>Suillaceae</taxon>
        <taxon>Suillus</taxon>
    </lineage>
</organism>
<dbReference type="GO" id="GO:0006696">
    <property type="term" value="P:ergosterol biosynthetic process"/>
    <property type="evidence" value="ECO:0007669"/>
    <property type="project" value="TreeGrafter"/>
</dbReference>
<dbReference type="PRINTS" id="PR00420">
    <property type="entry name" value="RNGMNOXGNASE"/>
</dbReference>
<evidence type="ECO:0000256" key="2">
    <source>
        <dbReference type="ARBA" id="ARBA00004154"/>
    </source>
</evidence>
<sequence length="465" mass="50697">MVPPSYNVLIVGAGVAGPALAYALATKTHNKRNATVRIALLERSLSKPDRIVAELLQPGGVAALKKLGLESCLGELGTVSLLGYHVLRGEQGIRAPFPGGHSARAFDHGAFIMSLRDRVQQMPNIDVIETTVTGLIEEQSTHRVIGVRASKAGGPPESHYADLVILADGSSSKFRTAILGNMPYQPSQKGYLAGLIVKDLKLPEPKFATMAILKGAGPVILFELPNNEHRMLIELKQQPLDLKEHIICDIVPQLPSSLRAPILNALETSRVRRVPHFYLPPTKQGGCSKVGAFLLGDSLNMRHPLTAGGMTVAFNDAVILSELLAQIESFSNWDEVSAVLRKWHHLRKPLASTINTMSMSWAGIFAAEGEAFDIMQEGAFKFFGKGAEYYEEPMSLAAGITQSPLLLARSSLAIAFYSIWVLFTHPRPGNKSAPQFYEYPLLFIKALNVIWTMGIVMGPVMWAEM</sequence>
<dbReference type="AlphaFoldDB" id="A0A0D0B8D4"/>
<dbReference type="PANTHER" id="PTHR10835">
    <property type="entry name" value="SQUALENE MONOOXYGENASE"/>
    <property type="match status" value="1"/>
</dbReference>
<keyword evidence="9 10" id="KW-0472">Membrane</keyword>
<evidence type="ECO:0000256" key="1">
    <source>
        <dbReference type="ARBA" id="ARBA00001974"/>
    </source>
</evidence>
<protein>
    <recommendedName>
        <fullName evidence="4 10">Squalene monooxygenase</fullName>
        <ecNumber evidence="4 10">1.14.14.17</ecNumber>
    </recommendedName>
</protein>
<dbReference type="FunCoup" id="A0A0D0B8D4">
    <property type="interactions" value="166"/>
</dbReference>
<dbReference type="Pfam" id="PF08491">
    <property type="entry name" value="SE"/>
    <property type="match status" value="1"/>
</dbReference>
<dbReference type="EMBL" id="KN835233">
    <property type="protein sequence ID" value="KIK42652.1"/>
    <property type="molecule type" value="Genomic_DNA"/>
</dbReference>
<evidence type="ECO:0000256" key="4">
    <source>
        <dbReference type="ARBA" id="ARBA00012312"/>
    </source>
</evidence>
<gene>
    <name evidence="12" type="ORF">CY34DRAFT_83206</name>
</gene>
<dbReference type="STRING" id="930992.A0A0D0B8D4"/>
<reference evidence="12 13" key="1">
    <citation type="submission" date="2014-04" db="EMBL/GenBank/DDBJ databases">
        <authorList>
            <consortium name="DOE Joint Genome Institute"/>
            <person name="Kuo A."/>
            <person name="Ruytinx J."/>
            <person name="Rineau F."/>
            <person name="Colpaert J."/>
            <person name="Kohler A."/>
            <person name="Nagy L.G."/>
            <person name="Floudas D."/>
            <person name="Copeland A."/>
            <person name="Barry K.W."/>
            <person name="Cichocki N."/>
            <person name="Veneault-Fourrey C."/>
            <person name="LaButti K."/>
            <person name="Lindquist E.A."/>
            <person name="Lipzen A."/>
            <person name="Lundell T."/>
            <person name="Morin E."/>
            <person name="Murat C."/>
            <person name="Sun H."/>
            <person name="Tunlid A."/>
            <person name="Henrissat B."/>
            <person name="Grigoriev I.V."/>
            <person name="Hibbett D.S."/>
            <person name="Martin F."/>
            <person name="Nordberg H.P."/>
            <person name="Cantor M.N."/>
            <person name="Hua S.X."/>
        </authorList>
    </citation>
    <scope>NUCLEOTIDE SEQUENCE [LARGE SCALE GENOMIC DNA]</scope>
    <source>
        <strain evidence="12 13">UH-Slu-Lm8-n1</strain>
    </source>
</reference>
<keyword evidence="13" id="KW-1185">Reference proteome</keyword>
<evidence type="ECO:0000313" key="13">
    <source>
        <dbReference type="Proteomes" id="UP000054485"/>
    </source>
</evidence>
<dbReference type="InterPro" id="IPR040125">
    <property type="entry name" value="Squalene_monox"/>
</dbReference>
<evidence type="ECO:0000256" key="8">
    <source>
        <dbReference type="ARBA" id="ARBA00023002"/>
    </source>
</evidence>
<keyword evidence="10" id="KW-1133">Transmembrane helix</keyword>
<dbReference type="HOGENOM" id="CLU_026390_0_1_1"/>
<dbReference type="Proteomes" id="UP000054485">
    <property type="component" value="Unassembled WGS sequence"/>
</dbReference>
<evidence type="ECO:0000313" key="12">
    <source>
        <dbReference type="EMBL" id="KIK42652.1"/>
    </source>
</evidence>
<comment type="similarity">
    <text evidence="3 10">Belongs to the squalene monooxygenase family.</text>
</comment>
<evidence type="ECO:0000256" key="7">
    <source>
        <dbReference type="ARBA" id="ARBA00022848"/>
    </source>
</evidence>
<keyword evidence="8 10" id="KW-0560">Oxidoreductase</keyword>
<dbReference type="SUPFAM" id="SSF51905">
    <property type="entry name" value="FAD/NAD(P)-binding domain"/>
    <property type="match status" value="1"/>
</dbReference>
<evidence type="ECO:0000256" key="5">
    <source>
        <dbReference type="ARBA" id="ARBA00022630"/>
    </source>
</evidence>
<feature type="transmembrane region" description="Helical" evidence="10">
    <location>
        <begin position="443"/>
        <end position="463"/>
    </location>
</feature>
<keyword evidence="7" id="KW-0492">Microsome</keyword>
<dbReference type="UniPathway" id="UPA00767">
    <property type="reaction ID" value="UER00752"/>
</dbReference>
<dbReference type="InParanoid" id="A0A0D0B8D4"/>
<evidence type="ECO:0000256" key="6">
    <source>
        <dbReference type="ARBA" id="ARBA00022827"/>
    </source>
</evidence>
<dbReference type="PANTHER" id="PTHR10835:SF0">
    <property type="entry name" value="SQUALENE MONOOXYGENASE"/>
    <property type="match status" value="1"/>
</dbReference>
<keyword evidence="6 10" id="KW-0274">FAD</keyword>
<proteinExistence type="inferred from homology"/>